<proteinExistence type="predicted"/>
<gene>
    <name evidence="2" type="ORF">Cadr_000004647</name>
</gene>
<name>A0A5N4EDT5_CAMDR</name>
<protein>
    <submittedName>
        <fullName evidence="2">Uncharacterized protein</fullName>
    </submittedName>
</protein>
<evidence type="ECO:0000313" key="2">
    <source>
        <dbReference type="EMBL" id="KAB1281500.1"/>
    </source>
</evidence>
<organism evidence="2 3">
    <name type="scientific">Camelus dromedarius</name>
    <name type="common">Dromedary</name>
    <name type="synonym">Arabian camel</name>
    <dbReference type="NCBI Taxonomy" id="9838"/>
    <lineage>
        <taxon>Eukaryota</taxon>
        <taxon>Metazoa</taxon>
        <taxon>Chordata</taxon>
        <taxon>Craniata</taxon>
        <taxon>Vertebrata</taxon>
        <taxon>Euteleostomi</taxon>
        <taxon>Mammalia</taxon>
        <taxon>Eutheria</taxon>
        <taxon>Laurasiatheria</taxon>
        <taxon>Artiodactyla</taxon>
        <taxon>Tylopoda</taxon>
        <taxon>Camelidae</taxon>
        <taxon>Camelus</taxon>
    </lineage>
</organism>
<feature type="region of interest" description="Disordered" evidence="1">
    <location>
        <begin position="36"/>
        <end position="61"/>
    </location>
</feature>
<dbReference type="AlphaFoldDB" id="A0A5N4EDT5"/>
<evidence type="ECO:0000313" key="3">
    <source>
        <dbReference type="Proteomes" id="UP000299084"/>
    </source>
</evidence>
<reference evidence="2 3" key="1">
    <citation type="journal article" date="2019" name="Mol. Ecol. Resour.">
        <title>Improving Illumina assemblies with Hi-C and long reads: an example with the North African dromedary.</title>
        <authorList>
            <person name="Elbers J.P."/>
            <person name="Rogers M.F."/>
            <person name="Perelman P.L."/>
            <person name="Proskuryakova A.A."/>
            <person name="Serdyukova N.A."/>
            <person name="Johnson W.E."/>
            <person name="Horin P."/>
            <person name="Corander J."/>
            <person name="Murphy D."/>
            <person name="Burger P.A."/>
        </authorList>
    </citation>
    <scope>NUCLEOTIDE SEQUENCE [LARGE SCALE GENOMIC DNA]</scope>
    <source>
        <strain evidence="2">Drom800</strain>
        <tissue evidence="2">Blood</tissue>
    </source>
</reference>
<comment type="caution">
    <text evidence="2">The sequence shown here is derived from an EMBL/GenBank/DDBJ whole genome shotgun (WGS) entry which is preliminary data.</text>
</comment>
<dbReference type="EMBL" id="JWIN03000003">
    <property type="protein sequence ID" value="KAB1281500.1"/>
    <property type="molecule type" value="Genomic_DNA"/>
</dbReference>
<dbReference type="Proteomes" id="UP000299084">
    <property type="component" value="Unassembled WGS sequence"/>
</dbReference>
<feature type="compositionally biased region" description="Basic and acidic residues" evidence="1">
    <location>
        <begin position="37"/>
        <end position="51"/>
    </location>
</feature>
<feature type="region of interest" description="Disordered" evidence="1">
    <location>
        <begin position="1"/>
        <end position="24"/>
    </location>
</feature>
<feature type="compositionally biased region" description="Polar residues" evidence="1">
    <location>
        <begin position="52"/>
        <end position="61"/>
    </location>
</feature>
<sequence length="204" mass="23148">MRGQSRQAEEQGRRQGRKGRTVTGGWWSSVSEEVLEDERMRPDLRSRRESRATPSHLSTCSSPVMKMTCQESLLVGPAAQNQDMLFEVGTTWIEMCPSQNATLTIELCTRTRWFEVKLKHKLKLLTQQLSPTSKHQLRGVPLGERSRDRICPLSDPPPQTSYLGLASPAQYVDVVVPSIKQRGYLAFWSPRKALNLKRQVGRVS</sequence>
<keyword evidence="3" id="KW-1185">Reference proteome</keyword>
<accession>A0A5N4EDT5</accession>
<evidence type="ECO:0000256" key="1">
    <source>
        <dbReference type="SAM" id="MobiDB-lite"/>
    </source>
</evidence>